<name>A0A562MQM4_9SPHI</name>
<evidence type="ECO:0000313" key="5">
    <source>
        <dbReference type="EMBL" id="TWI22159.1"/>
    </source>
</evidence>
<evidence type="ECO:0000256" key="2">
    <source>
        <dbReference type="ARBA" id="ARBA00023125"/>
    </source>
</evidence>
<dbReference type="EMBL" id="VLKR01000006">
    <property type="protein sequence ID" value="TWI22159.1"/>
    <property type="molecule type" value="Genomic_DNA"/>
</dbReference>
<dbReference type="InterPro" id="IPR015927">
    <property type="entry name" value="Peptidase_S24_S26A/B/C"/>
</dbReference>
<dbReference type="Pfam" id="PF00717">
    <property type="entry name" value="Peptidase_S24"/>
    <property type="match status" value="1"/>
</dbReference>
<evidence type="ECO:0000259" key="4">
    <source>
        <dbReference type="Pfam" id="PF00717"/>
    </source>
</evidence>
<gene>
    <name evidence="5" type="ORF">IQ31_01564</name>
</gene>
<dbReference type="RefSeq" id="WP_145327602.1">
    <property type="nucleotide sequence ID" value="NZ_VLKR01000006.1"/>
</dbReference>
<evidence type="ECO:0000256" key="3">
    <source>
        <dbReference type="ARBA" id="ARBA00023163"/>
    </source>
</evidence>
<accession>A0A562MQM4</accession>
<proteinExistence type="predicted"/>
<dbReference type="Gene3D" id="2.10.109.10">
    <property type="entry name" value="Umud Fragment, subunit A"/>
    <property type="match status" value="1"/>
</dbReference>
<organism evidence="5 6">
    <name type="scientific">Sphingobacterium siyangense</name>
    <dbReference type="NCBI Taxonomy" id="459529"/>
    <lineage>
        <taxon>Bacteria</taxon>
        <taxon>Pseudomonadati</taxon>
        <taxon>Bacteroidota</taxon>
        <taxon>Sphingobacteriia</taxon>
        <taxon>Sphingobacteriales</taxon>
        <taxon>Sphingobacteriaceae</taxon>
        <taxon>Sphingobacterium</taxon>
    </lineage>
</organism>
<dbReference type="SUPFAM" id="SSF51306">
    <property type="entry name" value="LexA/Signal peptidase"/>
    <property type="match status" value="1"/>
</dbReference>
<dbReference type="InterPro" id="IPR001387">
    <property type="entry name" value="Cro/C1-type_HTH"/>
</dbReference>
<dbReference type="GO" id="GO:0003677">
    <property type="term" value="F:DNA binding"/>
    <property type="evidence" value="ECO:0007669"/>
    <property type="project" value="UniProtKB-KW"/>
</dbReference>
<evidence type="ECO:0000313" key="6">
    <source>
        <dbReference type="Proteomes" id="UP000315908"/>
    </source>
</evidence>
<dbReference type="CDD" id="cd00093">
    <property type="entry name" value="HTH_XRE"/>
    <property type="match status" value="1"/>
</dbReference>
<evidence type="ECO:0000256" key="1">
    <source>
        <dbReference type="ARBA" id="ARBA00023015"/>
    </source>
</evidence>
<dbReference type="InterPro" id="IPR036286">
    <property type="entry name" value="LexA/Signal_pep-like_sf"/>
</dbReference>
<dbReference type="CDD" id="cd06462">
    <property type="entry name" value="Peptidase_S24_S26"/>
    <property type="match status" value="1"/>
</dbReference>
<comment type="caution">
    <text evidence="5">The sequence shown here is derived from an EMBL/GenBank/DDBJ whole genome shotgun (WGS) entry which is preliminary data.</text>
</comment>
<feature type="domain" description="Peptidase S24/S26A/S26B/S26C" evidence="4">
    <location>
        <begin position="121"/>
        <end position="219"/>
    </location>
</feature>
<keyword evidence="3" id="KW-0804">Transcription</keyword>
<reference evidence="5 6" key="1">
    <citation type="journal article" date="2015" name="Stand. Genomic Sci.">
        <title>Genomic Encyclopedia of Bacterial and Archaeal Type Strains, Phase III: the genomes of soil and plant-associated and newly described type strains.</title>
        <authorList>
            <person name="Whitman W.B."/>
            <person name="Woyke T."/>
            <person name="Klenk H.P."/>
            <person name="Zhou Y."/>
            <person name="Lilburn T.G."/>
            <person name="Beck B.J."/>
            <person name="De Vos P."/>
            <person name="Vandamme P."/>
            <person name="Eisen J.A."/>
            <person name="Garrity G."/>
            <person name="Hugenholtz P."/>
            <person name="Kyrpides N.C."/>
        </authorList>
    </citation>
    <scope>NUCLEOTIDE SEQUENCE [LARGE SCALE GENOMIC DNA]</scope>
    <source>
        <strain evidence="5 6">CGMCC 1.6855</strain>
    </source>
</reference>
<sequence length="226" mass="25647">MTELSRVKKVCKWLIFNEVADNDKELSDILGYTKSSFSQIINGKVPLSDKFIDKLIGLDQNINKVWIKTGEGQMLHQEEKNKVLSMTPHASDNSLPLIPVEAFAGAALNNGYAVDFEAIEERYNIPLFEGKGVDFLMYVRGSSMYPKYRSGDIVACRFVRELLFIQWNKVYIIDSKSQGAMIKRLLPSKNPDHVICRSDNKEYIDFEVPLSDIQNIAMVIGCISLE</sequence>
<keyword evidence="1" id="KW-0805">Transcription regulation</keyword>
<dbReference type="OrthoDB" id="796548at2"/>
<dbReference type="PANTHER" id="PTHR40661">
    <property type="match status" value="1"/>
</dbReference>
<protein>
    <submittedName>
        <fullName evidence="5">Phage repressor protein C with HTH and peptisase S24 domain</fullName>
    </submittedName>
</protein>
<dbReference type="PANTHER" id="PTHR40661:SF3">
    <property type="entry name" value="FELS-1 PROPHAGE TRANSCRIPTIONAL REGULATOR"/>
    <property type="match status" value="1"/>
</dbReference>
<keyword evidence="2" id="KW-0238">DNA-binding</keyword>
<dbReference type="Proteomes" id="UP000315908">
    <property type="component" value="Unassembled WGS sequence"/>
</dbReference>
<dbReference type="AlphaFoldDB" id="A0A562MQM4"/>